<evidence type="ECO:0000256" key="9">
    <source>
        <dbReference type="SAM" id="Phobius"/>
    </source>
</evidence>
<dbReference type="Proteomes" id="UP000324632">
    <property type="component" value="Chromosome 22"/>
</dbReference>
<evidence type="ECO:0000256" key="1">
    <source>
        <dbReference type="ARBA" id="ARBA00004141"/>
    </source>
</evidence>
<evidence type="ECO:0000256" key="6">
    <source>
        <dbReference type="ARBA" id="ARBA00023170"/>
    </source>
</evidence>
<feature type="transmembrane region" description="Helical" evidence="9">
    <location>
        <begin position="227"/>
        <end position="252"/>
    </location>
</feature>
<keyword evidence="5 9" id="KW-0472">Membrane</keyword>
<accession>A0A5A9N565</accession>
<keyword evidence="2 9" id="KW-0812">Transmembrane</keyword>
<dbReference type="EMBL" id="SOYY01000022">
    <property type="protein sequence ID" value="KAA0704850.1"/>
    <property type="molecule type" value="Genomic_DNA"/>
</dbReference>
<dbReference type="OrthoDB" id="6503655at2759"/>
<evidence type="ECO:0000259" key="10">
    <source>
        <dbReference type="PROSITE" id="PS50262"/>
    </source>
</evidence>
<evidence type="ECO:0000313" key="11">
    <source>
        <dbReference type="EMBL" id="KAA0704850.1"/>
    </source>
</evidence>
<sequence length="314" mass="35993">MNNTEGIYHSSHTENLLLASFYIVIFILSVPSNALALWVFCCHDNCNTPFKVFLKNLAIADVSYVLVLPMRMIYHMSDCHWPLEEGACRVVGFLFFVNLYCSMYFMTCISLDRLLACVLPHKTQNLRNTRNAKVVCAILWIMVTISMAPVLFSPKQVIRRLDKWNVTVCEQLYMENSSNPTGAVVSTAVAFLIPLVVMIVSYILIFCRVQRMTFQEKTTSQRKALRLIVLTVINFMIAFVPYHINRFVFIIQHNDMSKSESERQLLHLGNRITSALTCVSGVLDPVMYFFLAKNFQETLLQLCVRNPEEAQSTT</sequence>
<comment type="subcellular location">
    <subcellularLocation>
        <location evidence="1">Membrane</location>
        <topology evidence="1">Multi-pass membrane protein</topology>
    </subcellularLocation>
</comment>
<dbReference type="PRINTS" id="PR00237">
    <property type="entry name" value="GPCRRHODOPSN"/>
</dbReference>
<reference evidence="11 12" key="1">
    <citation type="journal article" date="2019" name="Mol. Ecol. Resour.">
        <title>Chromosome-level genome assembly of Triplophysa tibetana, a fish adapted to the harsh high-altitude environment of the Tibetan Plateau.</title>
        <authorList>
            <person name="Yang X."/>
            <person name="Liu H."/>
            <person name="Ma Z."/>
            <person name="Zou Y."/>
            <person name="Zou M."/>
            <person name="Mao Y."/>
            <person name="Li X."/>
            <person name="Wang H."/>
            <person name="Chen T."/>
            <person name="Wang W."/>
            <person name="Yang R."/>
        </authorList>
    </citation>
    <scope>NUCLEOTIDE SEQUENCE [LARGE SCALE GENOMIC DNA]</scope>
    <source>
        <strain evidence="11">TTIB1903HZAU</strain>
        <tissue evidence="11">Muscle</tissue>
    </source>
</reference>
<feature type="transmembrane region" description="Helical" evidence="9">
    <location>
        <begin position="52"/>
        <end position="70"/>
    </location>
</feature>
<dbReference type="AlphaFoldDB" id="A0A5A9N565"/>
<evidence type="ECO:0000256" key="4">
    <source>
        <dbReference type="ARBA" id="ARBA00023040"/>
    </source>
</evidence>
<comment type="caution">
    <text evidence="11">The sequence shown here is derived from an EMBL/GenBank/DDBJ whole genome shotgun (WGS) entry which is preliminary data.</text>
</comment>
<dbReference type="PANTHER" id="PTHR24232:SF105">
    <property type="entry name" value="URACIL NUCLEOTIDE_CYSTEINYL LEUKOTRIENE RECEPTOR-LIKE"/>
    <property type="match status" value="1"/>
</dbReference>
<evidence type="ECO:0000256" key="7">
    <source>
        <dbReference type="ARBA" id="ARBA00023180"/>
    </source>
</evidence>
<keyword evidence="6 11" id="KW-0675">Receptor</keyword>
<dbReference type="SUPFAM" id="SSF81321">
    <property type="entry name" value="Family A G protein-coupled receptor-like"/>
    <property type="match status" value="1"/>
</dbReference>
<keyword evidence="7" id="KW-0325">Glycoprotein</keyword>
<dbReference type="PROSITE" id="PS50262">
    <property type="entry name" value="G_PROTEIN_RECEP_F1_2"/>
    <property type="match status" value="1"/>
</dbReference>
<dbReference type="GO" id="GO:0007200">
    <property type="term" value="P:phospholipase C-activating G protein-coupled receptor signaling pathway"/>
    <property type="evidence" value="ECO:0007669"/>
    <property type="project" value="TreeGrafter"/>
</dbReference>
<dbReference type="PANTHER" id="PTHR24232">
    <property type="entry name" value="G-PROTEIN COUPLED RECEPTOR"/>
    <property type="match status" value="1"/>
</dbReference>
<protein>
    <submittedName>
        <fullName evidence="11">Uracil nucleotide/cysteinyl leukotriene receptor</fullName>
    </submittedName>
</protein>
<feature type="transmembrane region" description="Helical" evidence="9">
    <location>
        <begin position="183"/>
        <end position="206"/>
    </location>
</feature>
<feature type="transmembrane region" description="Helical" evidence="9">
    <location>
        <begin position="90"/>
        <end position="111"/>
    </location>
</feature>
<dbReference type="GO" id="GO:0005886">
    <property type="term" value="C:plasma membrane"/>
    <property type="evidence" value="ECO:0007669"/>
    <property type="project" value="TreeGrafter"/>
</dbReference>
<organism evidence="11 12">
    <name type="scientific">Triplophysa tibetana</name>
    <dbReference type="NCBI Taxonomy" id="1572043"/>
    <lineage>
        <taxon>Eukaryota</taxon>
        <taxon>Metazoa</taxon>
        <taxon>Chordata</taxon>
        <taxon>Craniata</taxon>
        <taxon>Vertebrata</taxon>
        <taxon>Euteleostomi</taxon>
        <taxon>Actinopterygii</taxon>
        <taxon>Neopterygii</taxon>
        <taxon>Teleostei</taxon>
        <taxon>Ostariophysi</taxon>
        <taxon>Cypriniformes</taxon>
        <taxon>Nemacheilidae</taxon>
        <taxon>Triplophysa</taxon>
    </lineage>
</organism>
<dbReference type="Pfam" id="PF00001">
    <property type="entry name" value="7tm_1"/>
    <property type="match status" value="1"/>
</dbReference>
<dbReference type="InterPro" id="IPR017452">
    <property type="entry name" value="GPCR_Rhodpsn_7TM"/>
</dbReference>
<evidence type="ECO:0000256" key="2">
    <source>
        <dbReference type="ARBA" id="ARBA00022692"/>
    </source>
</evidence>
<dbReference type="Gene3D" id="1.20.1070.10">
    <property type="entry name" value="Rhodopsin 7-helix transmembrane proteins"/>
    <property type="match status" value="1"/>
</dbReference>
<feature type="transmembrane region" description="Helical" evidence="9">
    <location>
        <begin position="132"/>
        <end position="152"/>
    </location>
</feature>
<dbReference type="GO" id="GO:0035025">
    <property type="term" value="P:positive regulation of Rho protein signal transduction"/>
    <property type="evidence" value="ECO:0007669"/>
    <property type="project" value="TreeGrafter"/>
</dbReference>
<evidence type="ECO:0000256" key="8">
    <source>
        <dbReference type="ARBA" id="ARBA00023224"/>
    </source>
</evidence>
<keyword evidence="8" id="KW-0807">Transducer</keyword>
<name>A0A5A9N565_9TELE</name>
<keyword evidence="12" id="KW-1185">Reference proteome</keyword>
<feature type="transmembrane region" description="Helical" evidence="9">
    <location>
        <begin position="20"/>
        <end position="40"/>
    </location>
</feature>
<evidence type="ECO:0000256" key="5">
    <source>
        <dbReference type="ARBA" id="ARBA00023136"/>
    </source>
</evidence>
<gene>
    <name evidence="11" type="ORF">E1301_Tti000835</name>
</gene>
<dbReference type="PRINTS" id="PR01157">
    <property type="entry name" value="P2YPURNOCPTR"/>
</dbReference>
<keyword evidence="3 9" id="KW-1133">Transmembrane helix</keyword>
<dbReference type="InterPro" id="IPR000276">
    <property type="entry name" value="GPCR_Rhodpsn"/>
</dbReference>
<dbReference type="GO" id="GO:0004930">
    <property type="term" value="F:G protein-coupled receptor activity"/>
    <property type="evidence" value="ECO:0007669"/>
    <property type="project" value="UniProtKB-KW"/>
</dbReference>
<keyword evidence="4" id="KW-0297">G-protein coupled receptor</keyword>
<evidence type="ECO:0000256" key="3">
    <source>
        <dbReference type="ARBA" id="ARBA00022989"/>
    </source>
</evidence>
<evidence type="ECO:0000313" key="12">
    <source>
        <dbReference type="Proteomes" id="UP000324632"/>
    </source>
</evidence>
<feature type="domain" description="G-protein coupled receptors family 1 profile" evidence="10">
    <location>
        <begin position="32"/>
        <end position="288"/>
    </location>
</feature>
<proteinExistence type="predicted"/>